<keyword evidence="4 7" id="KW-0687">Ribonucleoprotein</keyword>
<protein>
    <recommendedName>
        <fullName evidence="5 7">Small ribosomal subunit protein uS14</fullName>
    </recommendedName>
</protein>
<dbReference type="NCBIfam" id="NF006477">
    <property type="entry name" value="PRK08881.1"/>
    <property type="match status" value="1"/>
</dbReference>
<comment type="function">
    <text evidence="1 7">Binds 16S rRNA, required for the assembly of 30S particles and may also be responsible for determining the conformation of the 16S rRNA at the A site.</text>
</comment>
<dbReference type="HAMAP" id="MF_00537">
    <property type="entry name" value="Ribosomal_uS14_1"/>
    <property type="match status" value="1"/>
</dbReference>
<evidence type="ECO:0000256" key="1">
    <source>
        <dbReference type="ARBA" id="ARBA00003686"/>
    </source>
</evidence>
<dbReference type="GO" id="GO:0003735">
    <property type="term" value="F:structural constituent of ribosome"/>
    <property type="evidence" value="ECO:0007669"/>
    <property type="project" value="InterPro"/>
</dbReference>
<evidence type="ECO:0000256" key="4">
    <source>
        <dbReference type="ARBA" id="ARBA00023274"/>
    </source>
</evidence>
<organism evidence="8 9">
    <name type="scientific">Roseospirillum parvum</name>
    <dbReference type="NCBI Taxonomy" id="83401"/>
    <lineage>
        <taxon>Bacteria</taxon>
        <taxon>Pseudomonadati</taxon>
        <taxon>Pseudomonadota</taxon>
        <taxon>Alphaproteobacteria</taxon>
        <taxon>Rhodospirillales</taxon>
        <taxon>Rhodospirillaceae</taxon>
        <taxon>Roseospirillum</taxon>
    </lineage>
</organism>
<dbReference type="GO" id="GO:0006412">
    <property type="term" value="P:translation"/>
    <property type="evidence" value="ECO:0007669"/>
    <property type="project" value="UniProtKB-UniRule"/>
</dbReference>
<dbReference type="PANTHER" id="PTHR19836:SF19">
    <property type="entry name" value="SMALL RIBOSOMAL SUBUNIT PROTEIN US14M"/>
    <property type="match status" value="1"/>
</dbReference>
<dbReference type="Pfam" id="PF00253">
    <property type="entry name" value="Ribosomal_S14"/>
    <property type="match status" value="1"/>
</dbReference>
<dbReference type="InterPro" id="IPR023036">
    <property type="entry name" value="Ribosomal_uS14_bac/plastid"/>
</dbReference>
<evidence type="ECO:0000313" key="8">
    <source>
        <dbReference type="EMBL" id="SDH32718.1"/>
    </source>
</evidence>
<dbReference type="FunFam" id="1.10.287.1480:FF:000001">
    <property type="entry name" value="30S ribosomal protein S14"/>
    <property type="match status" value="1"/>
</dbReference>
<evidence type="ECO:0000313" key="9">
    <source>
        <dbReference type="Proteomes" id="UP000217076"/>
    </source>
</evidence>
<keyword evidence="7" id="KW-0699">rRNA-binding</keyword>
<reference evidence="9" key="1">
    <citation type="submission" date="2016-10" db="EMBL/GenBank/DDBJ databases">
        <authorList>
            <person name="Varghese N."/>
            <person name="Submissions S."/>
        </authorList>
    </citation>
    <scope>NUCLEOTIDE SEQUENCE [LARGE SCALE GENOMIC DNA]</scope>
    <source>
        <strain evidence="9">930I</strain>
    </source>
</reference>
<comment type="similarity">
    <text evidence="2 7">Belongs to the universal ribosomal protein uS14 family.</text>
</comment>
<keyword evidence="3 7" id="KW-0689">Ribosomal protein</keyword>
<dbReference type="PANTHER" id="PTHR19836">
    <property type="entry name" value="30S RIBOSOMAL PROTEIN S14"/>
    <property type="match status" value="1"/>
</dbReference>
<dbReference type="OrthoDB" id="9810484at2"/>
<accession>A0A1G8BHR6</accession>
<gene>
    <name evidence="7" type="primary">rpsN</name>
    <name evidence="8" type="ORF">SAMN05421742_10640</name>
</gene>
<dbReference type="GO" id="GO:0005737">
    <property type="term" value="C:cytoplasm"/>
    <property type="evidence" value="ECO:0007669"/>
    <property type="project" value="UniProtKB-ARBA"/>
</dbReference>
<evidence type="ECO:0000256" key="7">
    <source>
        <dbReference type="HAMAP-Rule" id="MF_00537"/>
    </source>
</evidence>
<evidence type="ECO:0000256" key="5">
    <source>
        <dbReference type="ARBA" id="ARBA00035167"/>
    </source>
</evidence>
<evidence type="ECO:0000256" key="2">
    <source>
        <dbReference type="ARBA" id="ARBA00009083"/>
    </source>
</evidence>
<evidence type="ECO:0000256" key="6">
    <source>
        <dbReference type="ARBA" id="ARBA00047110"/>
    </source>
</evidence>
<dbReference type="GO" id="GO:0015935">
    <property type="term" value="C:small ribosomal subunit"/>
    <property type="evidence" value="ECO:0007669"/>
    <property type="project" value="TreeGrafter"/>
</dbReference>
<dbReference type="RefSeq" id="WP_092619271.1">
    <property type="nucleotide sequence ID" value="NZ_FNCV01000006.1"/>
</dbReference>
<name>A0A1G8BHR6_9PROT</name>
<sequence length="101" mass="11529">MAKKSAVEKNKNRARLVANQANRRAALKAMVMDREASPEERFEATLKLAEMPRNGAKVRLRNRCQITGRPRGTYRKFKLARVKLRDMASEGQIPGMVKSSW</sequence>
<dbReference type="Proteomes" id="UP000217076">
    <property type="component" value="Unassembled WGS sequence"/>
</dbReference>
<dbReference type="STRING" id="83401.SAMN05421742_10640"/>
<comment type="subunit">
    <text evidence="6 7">Part of the 30S ribosomal subunit. Contacts proteins S3 and S10.</text>
</comment>
<proteinExistence type="inferred from homology"/>
<keyword evidence="7" id="KW-0694">RNA-binding</keyword>
<keyword evidence="9" id="KW-1185">Reference proteome</keyword>
<dbReference type="Gene3D" id="1.10.287.1480">
    <property type="match status" value="1"/>
</dbReference>
<dbReference type="SUPFAM" id="SSF57716">
    <property type="entry name" value="Glucocorticoid receptor-like (DNA-binding domain)"/>
    <property type="match status" value="1"/>
</dbReference>
<dbReference type="EMBL" id="FNCV01000006">
    <property type="protein sequence ID" value="SDH32718.1"/>
    <property type="molecule type" value="Genomic_DNA"/>
</dbReference>
<dbReference type="InterPro" id="IPR001209">
    <property type="entry name" value="Ribosomal_uS14"/>
</dbReference>
<evidence type="ECO:0000256" key="3">
    <source>
        <dbReference type="ARBA" id="ARBA00022980"/>
    </source>
</evidence>
<dbReference type="AlphaFoldDB" id="A0A1G8BHR6"/>
<dbReference type="GO" id="GO:0019843">
    <property type="term" value="F:rRNA binding"/>
    <property type="evidence" value="ECO:0007669"/>
    <property type="project" value="UniProtKB-UniRule"/>
</dbReference>